<dbReference type="InterPro" id="IPR036188">
    <property type="entry name" value="FAD/NAD-bd_sf"/>
</dbReference>
<proteinExistence type="predicted"/>
<keyword evidence="3" id="KW-1185">Reference proteome</keyword>
<dbReference type="Proteomes" id="UP000576969">
    <property type="component" value="Unassembled WGS sequence"/>
</dbReference>
<dbReference type="SUPFAM" id="SSF51905">
    <property type="entry name" value="FAD/NAD(P)-binding domain"/>
    <property type="match status" value="1"/>
</dbReference>
<evidence type="ECO:0000313" key="2">
    <source>
        <dbReference type="EMBL" id="NYE21155.1"/>
    </source>
</evidence>
<name>A0A7Y9GT76_9MICO</name>
<dbReference type="PRINTS" id="PR00420">
    <property type="entry name" value="RNGMNOXGNASE"/>
</dbReference>
<dbReference type="AlphaFoldDB" id="A0A7Y9GT76"/>
<dbReference type="Gene3D" id="6.10.250.650">
    <property type="match status" value="1"/>
</dbReference>
<sequence>MTDIGIVGAGTAGLHLGLLLRRHDIPVTIYTDRSADDVRGGRLPNSVAHHAVTVAREQELGVDHWPVEEYGYGCHHHFVGGPNLFYRGDFVSPSRAVDYRIYQPALMGDFEDRGGRIEIRSVEADDLGSLAARHDAIIVASGKRSLGEFFGIRAEKSPYAKPMRRLMVGLWTGVARTEPHGVTLSIAPGHGELIDIPIYSFAGHVNALLFENVPGGDTEVLADARYEDDPEAFRRLVLDKLRMHHPTVFERVDESAFQLTSTQDLLQGAVTPVLRNDYRVLDDGTVVIAAGDVHSVLDPVVGQGANSASYSGYTVGEEILEDRGFGEDLGRRAAERRRERIEAVSDWTNLMVQLPPADHIIQLLGAMSQDKALCDEFTENFNHPVRQWRDVVGSPEIAAAAIARHAHEGEPAHA</sequence>
<protein>
    <submittedName>
        <fullName evidence="2">2-polyprenyl-6-methoxyphenol hydroxylase-like FAD-dependent oxidoreductase</fullName>
    </submittedName>
</protein>
<feature type="domain" description="Styrene monooxygenase StyA putative substrate binding" evidence="1">
    <location>
        <begin position="142"/>
        <end position="251"/>
    </location>
</feature>
<comment type="caution">
    <text evidence="2">The sequence shown here is derived from an EMBL/GenBank/DDBJ whole genome shotgun (WGS) entry which is preliminary data.</text>
</comment>
<dbReference type="Gene3D" id="3.50.50.60">
    <property type="entry name" value="FAD/NAD(P)-binding domain"/>
    <property type="match status" value="1"/>
</dbReference>
<dbReference type="InterPro" id="IPR041654">
    <property type="entry name" value="StyA_sbd"/>
</dbReference>
<dbReference type="Gene3D" id="3.30.9.40">
    <property type="match status" value="2"/>
</dbReference>
<evidence type="ECO:0000313" key="3">
    <source>
        <dbReference type="Proteomes" id="UP000576969"/>
    </source>
</evidence>
<gene>
    <name evidence="2" type="ORF">BJ991_003183</name>
</gene>
<dbReference type="EMBL" id="JACCBV010000001">
    <property type="protein sequence ID" value="NYE21155.1"/>
    <property type="molecule type" value="Genomic_DNA"/>
</dbReference>
<organism evidence="2 3">
    <name type="scientific">Microbacterium immunditiarum</name>
    <dbReference type="NCBI Taxonomy" id="337480"/>
    <lineage>
        <taxon>Bacteria</taxon>
        <taxon>Bacillati</taxon>
        <taxon>Actinomycetota</taxon>
        <taxon>Actinomycetes</taxon>
        <taxon>Micrococcales</taxon>
        <taxon>Microbacteriaceae</taxon>
        <taxon>Microbacterium</taxon>
    </lineage>
</organism>
<dbReference type="RefSeq" id="WP_179491603.1">
    <property type="nucleotide sequence ID" value="NZ_JACCBV010000001.1"/>
</dbReference>
<evidence type="ECO:0000259" key="1">
    <source>
        <dbReference type="Pfam" id="PF17885"/>
    </source>
</evidence>
<dbReference type="Pfam" id="PF17885">
    <property type="entry name" value="Smoa_sbd"/>
    <property type="match status" value="1"/>
</dbReference>
<accession>A0A7Y9GT76</accession>
<reference evidence="2 3" key="1">
    <citation type="submission" date="2020-07" db="EMBL/GenBank/DDBJ databases">
        <title>Sequencing the genomes of 1000 actinobacteria strains.</title>
        <authorList>
            <person name="Klenk H.-P."/>
        </authorList>
    </citation>
    <scope>NUCLEOTIDE SEQUENCE [LARGE SCALE GENOMIC DNA]</scope>
    <source>
        <strain evidence="2 3">DSM 24662</strain>
    </source>
</reference>